<accession>A0A2N7BIN1</accession>
<dbReference type="Proteomes" id="UP000235778">
    <property type="component" value="Unassembled WGS sequence"/>
</dbReference>
<comment type="caution">
    <text evidence="1">The sequence shown here is derived from an EMBL/GenBank/DDBJ whole genome shotgun (WGS) entry which is preliminary data.</text>
</comment>
<dbReference type="AlphaFoldDB" id="A0A2N7BIN1"/>
<sequence length="266" mass="29909">MSNVDVLLKQAVDASLQQTAASKQLSDDVKGKISQIDATVAEKIKQLDEWKASAKADKMQGVARYQHIIDLTGLSSDYFFPVWWAMPSNEHGGAEIEFTRGYTRDKNLNPFGEGVTHVAGLLLQIEGNSYGWSGDAQYLQIKRISQTYRETVRKIGFRMSSIARPIDGNKPMYSNTKSGQVVGCPRFSGCYLRGGLSYTAMTNWDADIHFSREVGEAEMSRCSSTNWEIKWMAKAYALDDPFLGERYAEIRNAHQYTNQKLFEAKS</sequence>
<reference evidence="2" key="1">
    <citation type="submission" date="2016-07" db="EMBL/GenBank/DDBJ databases">
        <title>Nontailed viruses are major unrecognized killers of bacteria in the ocean.</title>
        <authorList>
            <person name="Kauffman K."/>
            <person name="Hussain F."/>
            <person name="Yang J."/>
            <person name="Arevalo P."/>
            <person name="Brown J."/>
            <person name="Cutler M."/>
            <person name="Kelly L."/>
            <person name="Polz M.F."/>
        </authorList>
    </citation>
    <scope>NUCLEOTIDE SEQUENCE [LARGE SCALE GENOMIC DNA]</scope>
    <source>
        <strain evidence="2">10N.286.55.C1</strain>
    </source>
</reference>
<proteinExistence type="predicted"/>
<evidence type="ECO:0000313" key="1">
    <source>
        <dbReference type="EMBL" id="PME56098.1"/>
    </source>
</evidence>
<gene>
    <name evidence="1" type="ORF">BCV30_19365</name>
</gene>
<name>A0A2N7BIN1_9VIBR</name>
<dbReference type="EMBL" id="MCSI01000185">
    <property type="protein sequence ID" value="PME56098.1"/>
    <property type="molecule type" value="Genomic_DNA"/>
</dbReference>
<protein>
    <recommendedName>
        <fullName evidence="3">Phage tail protein</fullName>
    </recommendedName>
</protein>
<evidence type="ECO:0000313" key="2">
    <source>
        <dbReference type="Proteomes" id="UP000235778"/>
    </source>
</evidence>
<dbReference type="RefSeq" id="WP_102266949.1">
    <property type="nucleotide sequence ID" value="NZ_MCSH01000060.1"/>
</dbReference>
<organism evidence="1 2">
    <name type="scientific">Vibrio lentus</name>
    <dbReference type="NCBI Taxonomy" id="136468"/>
    <lineage>
        <taxon>Bacteria</taxon>
        <taxon>Pseudomonadati</taxon>
        <taxon>Pseudomonadota</taxon>
        <taxon>Gammaproteobacteria</taxon>
        <taxon>Vibrionales</taxon>
        <taxon>Vibrionaceae</taxon>
        <taxon>Vibrio</taxon>
    </lineage>
</organism>
<evidence type="ECO:0008006" key="3">
    <source>
        <dbReference type="Google" id="ProtNLM"/>
    </source>
</evidence>